<feature type="transmembrane region" description="Helical" evidence="6">
    <location>
        <begin position="263"/>
        <end position="283"/>
    </location>
</feature>
<feature type="transmembrane region" description="Helical" evidence="6">
    <location>
        <begin position="346"/>
        <end position="364"/>
    </location>
</feature>
<evidence type="ECO:0000313" key="9">
    <source>
        <dbReference type="Proteomes" id="UP000095347"/>
    </source>
</evidence>
<feature type="domain" description="Phospholipid/glycerol acyltransferase" evidence="7">
    <location>
        <begin position="461"/>
        <end position="571"/>
    </location>
</feature>
<evidence type="ECO:0000256" key="2">
    <source>
        <dbReference type="ARBA" id="ARBA00022598"/>
    </source>
</evidence>
<dbReference type="InterPro" id="IPR020845">
    <property type="entry name" value="AMP-binding_CS"/>
</dbReference>
<evidence type="ECO:0000256" key="5">
    <source>
        <dbReference type="ARBA" id="ARBA00023136"/>
    </source>
</evidence>
<proteinExistence type="inferred from homology"/>
<feature type="transmembrane region" description="Helical" evidence="6">
    <location>
        <begin position="295"/>
        <end position="313"/>
    </location>
</feature>
<feature type="transmembrane region" description="Helical" evidence="6">
    <location>
        <begin position="229"/>
        <end position="251"/>
    </location>
</feature>
<dbReference type="Gene3D" id="3.40.50.12780">
    <property type="entry name" value="N-terminal domain of ligase-like"/>
    <property type="match status" value="1"/>
</dbReference>
<dbReference type="GO" id="GO:0031956">
    <property type="term" value="F:medium-chain fatty acid-CoA ligase activity"/>
    <property type="evidence" value="ECO:0007669"/>
    <property type="project" value="TreeGrafter"/>
</dbReference>
<evidence type="ECO:0000256" key="6">
    <source>
        <dbReference type="SAM" id="Phobius"/>
    </source>
</evidence>
<dbReference type="Proteomes" id="UP000095347">
    <property type="component" value="Unassembled WGS sequence"/>
</dbReference>
<accession>A0A1E5Q8J7</accession>
<dbReference type="Gene3D" id="1.20.1250.20">
    <property type="entry name" value="MFS general substrate transporter like domains"/>
    <property type="match status" value="1"/>
</dbReference>
<keyword evidence="5 6" id="KW-0472">Membrane</keyword>
<dbReference type="EMBL" id="MCGG01000021">
    <property type="protein sequence ID" value="OEJ67572.1"/>
    <property type="molecule type" value="Genomic_DNA"/>
</dbReference>
<dbReference type="InterPro" id="IPR045851">
    <property type="entry name" value="AMP-bd_C_sf"/>
</dbReference>
<dbReference type="SUPFAM" id="SSF103473">
    <property type="entry name" value="MFS general substrate transporter"/>
    <property type="match status" value="1"/>
</dbReference>
<evidence type="ECO:0000256" key="3">
    <source>
        <dbReference type="ARBA" id="ARBA00022692"/>
    </source>
</evidence>
<comment type="similarity">
    <text evidence="1">Belongs to the ATP-dependent AMP-binding enzyme family.</text>
</comment>
<feature type="transmembrane region" description="Helical" evidence="6">
    <location>
        <begin position="385"/>
        <end position="414"/>
    </location>
</feature>
<feature type="transmembrane region" description="Helical" evidence="6">
    <location>
        <begin position="176"/>
        <end position="197"/>
    </location>
</feature>
<dbReference type="InterPro" id="IPR036259">
    <property type="entry name" value="MFS_trans_sf"/>
</dbReference>
<reference evidence="9" key="1">
    <citation type="submission" date="2016-07" db="EMBL/GenBank/DDBJ databases">
        <authorList>
            <person name="Florea S."/>
            <person name="Webb J.S."/>
            <person name="Jaromczyk J."/>
            <person name="Schardl C.L."/>
        </authorList>
    </citation>
    <scope>NUCLEOTIDE SEQUENCE [LARGE SCALE GENOMIC DNA]</scope>
    <source>
        <strain evidence="9">MV-1</strain>
    </source>
</reference>
<dbReference type="SUPFAM" id="SSF69593">
    <property type="entry name" value="Glycerol-3-phosphate (1)-acyltransferase"/>
    <property type="match status" value="1"/>
</dbReference>
<dbReference type="InterPro" id="IPR000873">
    <property type="entry name" value="AMP-dep_synth/lig_dom"/>
</dbReference>
<evidence type="ECO:0000256" key="1">
    <source>
        <dbReference type="ARBA" id="ARBA00006432"/>
    </source>
</evidence>
<keyword evidence="8" id="KW-0012">Acyltransferase</keyword>
<dbReference type="AlphaFoldDB" id="A0A1E5Q8J7"/>
<dbReference type="NCBIfam" id="NF005291">
    <property type="entry name" value="PRK06814.1"/>
    <property type="match status" value="1"/>
</dbReference>
<evidence type="ECO:0000259" key="7">
    <source>
        <dbReference type="SMART" id="SM00563"/>
    </source>
</evidence>
<dbReference type="GO" id="GO:0022857">
    <property type="term" value="F:transmembrane transporter activity"/>
    <property type="evidence" value="ECO:0007669"/>
    <property type="project" value="InterPro"/>
</dbReference>
<feature type="transmembrane region" description="Helical" evidence="6">
    <location>
        <begin position="88"/>
        <end position="105"/>
    </location>
</feature>
<dbReference type="GO" id="GO:0016746">
    <property type="term" value="F:acyltransferase activity"/>
    <property type="evidence" value="ECO:0007669"/>
    <property type="project" value="UniProtKB-KW"/>
</dbReference>
<dbReference type="SMART" id="SM00563">
    <property type="entry name" value="PlsC"/>
    <property type="match status" value="1"/>
</dbReference>
<feature type="transmembrane region" description="Helical" evidence="6">
    <location>
        <begin position="145"/>
        <end position="170"/>
    </location>
</feature>
<dbReference type="Pfam" id="PF07690">
    <property type="entry name" value="MFS_1"/>
    <property type="match status" value="1"/>
</dbReference>
<dbReference type="PANTHER" id="PTHR43201">
    <property type="entry name" value="ACYL-COA SYNTHETASE"/>
    <property type="match status" value="1"/>
</dbReference>
<evidence type="ECO:0000313" key="8">
    <source>
        <dbReference type="EMBL" id="OEJ67572.1"/>
    </source>
</evidence>
<dbReference type="InterPro" id="IPR002123">
    <property type="entry name" value="Plipid/glycerol_acylTrfase"/>
</dbReference>
<gene>
    <name evidence="8" type="ORF">BEN30_09075</name>
</gene>
<dbReference type="PANTHER" id="PTHR43201:SF5">
    <property type="entry name" value="MEDIUM-CHAIN ACYL-COA LIGASE ACSF2, MITOCHONDRIAL"/>
    <property type="match status" value="1"/>
</dbReference>
<keyword evidence="4 6" id="KW-1133">Transmembrane helix</keyword>
<dbReference type="InterPro" id="IPR042099">
    <property type="entry name" value="ANL_N_sf"/>
</dbReference>
<organism evidence="8 9">
    <name type="scientific">Magnetovibrio blakemorei</name>
    <dbReference type="NCBI Taxonomy" id="28181"/>
    <lineage>
        <taxon>Bacteria</taxon>
        <taxon>Pseudomonadati</taxon>
        <taxon>Pseudomonadota</taxon>
        <taxon>Alphaproteobacteria</taxon>
        <taxon>Rhodospirillales</taxon>
        <taxon>Magnetovibrionaceae</taxon>
        <taxon>Magnetovibrio</taxon>
    </lineage>
</organism>
<dbReference type="RefSeq" id="WP_069957725.1">
    <property type="nucleotide sequence ID" value="NZ_MCGG01000021.1"/>
</dbReference>
<keyword evidence="9" id="KW-1185">Reference proteome</keyword>
<dbReference type="STRING" id="28181.BEN30_09075"/>
<keyword evidence="8" id="KW-0808">Transferase</keyword>
<name>A0A1E5Q8J7_9PROT</name>
<dbReference type="Pfam" id="PF01553">
    <property type="entry name" value="Acyltransferase"/>
    <property type="match status" value="1"/>
</dbReference>
<protein>
    <submittedName>
        <fullName evidence="8">2-acyl-glycerophospho-ethanolamine acyltransferase</fullName>
    </submittedName>
</protein>
<sequence>MSSGSLHLFKTRRFVPLFVTQFLGALNDNLFKSALVMLITYQLADGANVDGPLMVTAAAGVFILPFFLFSATAGQLADRFDKAQLSRYVKAAEVIIMTGAGAAFLSQNIWALMVVLFAMGTQSSLFGPVKYAILPQHLHKDELIAGNAMVEAGTFLAILLGTIAGGLLILTSGGVLLVSLLIVAIALLGYSASILIPTAPAMDPKLRINLNFLAATGNMIRHAASKRDVFLSILGISWFWLVGATFLSQFPTFAKEVLGGDESVVTALLSIFSIGIAIGSALCAKLLKGEVTPKYVPFAALLMTAFMVDLYFASTHMTTMLGATGELAGVETFLSQFSGVRVTMDLLLIAISGGLYIVPLYAILQTRGEGSHRSRDIAANNIINALFMVASALIITALLAGGMSVPGIFLTVAIANAGVALYICKLLPDELVKAALVWLFKLAFRVEVKGLDHWQAVGDRAVIVVNHVSFLDGILLAAFLPEKPMFAINTLMAEKWWVKPFLALVEAFPMDPAKPFSTKALIHEVAKGKKCVIFPEGRITVTGGLMKVYEGPAMIADKADADVLPVRIDGAQFSMFSRLKGTVRRRWFPKITLTILPSRRLTVNEDLKGSRRRLQAGLELYDVMSDLMFESRRTHQTLFDALLDARTIYGSRSPILEDIGRTPLSYGQLVTGSIGLGRKLAALTGKGANVGVLLPNSIGTAVTFYALQAVGRIPAMVNFSAGVGNMTSALQLCQADVLVTSRQFVEAADLQGTIDKLAQQCKVVWLEDVKQNIGIWDKLGAMLFSTFAARAWHRGFVKDPERPAAVLFTSGSEGTPKGVVLSHDNLLANRYQLTARIEFNPTDTVFNALPVFHSFGLISGLLLPVLAGVRTFLYPSPLHYRVVPELVYDTQATIIFGTDTFLGGYARAANAYDFFKIRYVCAGAEKVKDETRRLFVDKFGLRILEGYGATETAPVLSFNTPMHFKLGTVGRLLPGIEHKLEALPGIETGGKLIVRGPNVMKGYLMADNPGVLKPPVDGWYDTGDIVSIDEHGFVTIQGRAKRFAKIGGEMVSLGAVEDLAVRTWPDMGHAAIVQPDDKKGEQVVLVSEYEHATRDDLLKTARAEGIAEIMVPKSVLATSGLPLLGSGKIDYPGVAAWVQNQSE</sequence>
<dbReference type="GO" id="GO:0006631">
    <property type="term" value="P:fatty acid metabolic process"/>
    <property type="evidence" value="ECO:0007669"/>
    <property type="project" value="TreeGrafter"/>
</dbReference>
<dbReference type="InterPro" id="IPR011701">
    <property type="entry name" value="MFS"/>
</dbReference>
<dbReference type="Gene3D" id="3.30.300.30">
    <property type="match status" value="1"/>
</dbReference>
<feature type="transmembrane region" description="Helical" evidence="6">
    <location>
        <begin position="54"/>
        <end position="76"/>
    </location>
</feature>
<dbReference type="Pfam" id="PF00501">
    <property type="entry name" value="AMP-binding"/>
    <property type="match status" value="1"/>
</dbReference>
<evidence type="ECO:0000256" key="4">
    <source>
        <dbReference type="ARBA" id="ARBA00022989"/>
    </source>
</evidence>
<dbReference type="PROSITE" id="PS00455">
    <property type="entry name" value="AMP_BINDING"/>
    <property type="match status" value="1"/>
</dbReference>
<dbReference type="SUPFAM" id="SSF56801">
    <property type="entry name" value="Acetyl-CoA synthetase-like"/>
    <property type="match status" value="1"/>
</dbReference>
<comment type="caution">
    <text evidence="8">The sequence shown here is derived from an EMBL/GenBank/DDBJ whole genome shotgun (WGS) entry which is preliminary data.</text>
</comment>
<dbReference type="CDD" id="cd07989">
    <property type="entry name" value="LPLAT_AGPAT-like"/>
    <property type="match status" value="1"/>
</dbReference>
<keyword evidence="2" id="KW-0436">Ligase</keyword>
<dbReference type="CDD" id="cd06173">
    <property type="entry name" value="MFS_MefA_like"/>
    <property type="match status" value="1"/>
</dbReference>
<keyword evidence="3 6" id="KW-0812">Transmembrane</keyword>